<proteinExistence type="predicted"/>
<dbReference type="Proteomes" id="UP001295423">
    <property type="component" value="Unassembled WGS sequence"/>
</dbReference>
<evidence type="ECO:0000313" key="1">
    <source>
        <dbReference type="EMBL" id="CAJ1953507.1"/>
    </source>
</evidence>
<comment type="caution">
    <text evidence="1">The sequence shown here is derived from an EMBL/GenBank/DDBJ whole genome shotgun (WGS) entry which is preliminary data.</text>
</comment>
<dbReference type="EMBL" id="CAKOGP040001825">
    <property type="protein sequence ID" value="CAJ1953507.1"/>
    <property type="molecule type" value="Genomic_DNA"/>
</dbReference>
<dbReference type="AlphaFoldDB" id="A0AAD2PUZ9"/>
<reference evidence="1" key="1">
    <citation type="submission" date="2023-08" db="EMBL/GenBank/DDBJ databases">
        <authorList>
            <person name="Audoor S."/>
            <person name="Bilcke G."/>
        </authorList>
    </citation>
    <scope>NUCLEOTIDE SEQUENCE</scope>
</reference>
<gene>
    <name evidence="1" type="ORF">CYCCA115_LOCUS14107</name>
</gene>
<evidence type="ECO:0000313" key="2">
    <source>
        <dbReference type="Proteomes" id="UP001295423"/>
    </source>
</evidence>
<sequence>MRTIELPDKSPPIWGLMMQLDELPFGEALNRVAKISDLLLVTENFHRYRFGHGLVVSKVFQTFTKMLLSDRLSVVQRIGKLIDLALMCDKIKLNGAKDSIVGFFRQALAWPQEEEKQYCGVIYRRKHVKLLVPLIATEGLICDRRTKEEILCPLFPKDYVSKMLRRGEKCRLRVIEKRMSRRSTILQGFSPEEVNRRNIMLLRAYRYECRLEWTFLIGLDH</sequence>
<name>A0AAD2PUZ9_9STRA</name>
<keyword evidence="2" id="KW-1185">Reference proteome</keyword>
<organism evidence="1 2">
    <name type="scientific">Cylindrotheca closterium</name>
    <dbReference type="NCBI Taxonomy" id="2856"/>
    <lineage>
        <taxon>Eukaryota</taxon>
        <taxon>Sar</taxon>
        <taxon>Stramenopiles</taxon>
        <taxon>Ochrophyta</taxon>
        <taxon>Bacillariophyta</taxon>
        <taxon>Bacillariophyceae</taxon>
        <taxon>Bacillariophycidae</taxon>
        <taxon>Bacillariales</taxon>
        <taxon>Bacillariaceae</taxon>
        <taxon>Cylindrotheca</taxon>
    </lineage>
</organism>
<protein>
    <submittedName>
        <fullName evidence="1">Uncharacterized protein</fullName>
    </submittedName>
</protein>
<accession>A0AAD2PUZ9</accession>